<organism evidence="2 3">
    <name type="scientific">Thecamonas trahens ATCC 50062</name>
    <dbReference type="NCBI Taxonomy" id="461836"/>
    <lineage>
        <taxon>Eukaryota</taxon>
        <taxon>Apusozoa</taxon>
        <taxon>Apusomonadida</taxon>
        <taxon>Apusomonadidae</taxon>
        <taxon>Thecamonas</taxon>
    </lineage>
</organism>
<proteinExistence type="predicted"/>
<accession>A0A0L0DQ95</accession>
<sequence>MAMVMAMGMGMVMVGVGVGVIGRKRRPGAGLGPLKKSSGRFRKWDSGRRATVVARRRGSAGHRLHGVIRAGNVRSGQGEVLMHGREVERMLLRAEVVQPFTASFPLKPSDRYVAPPDELDGGRVHTRRVSRAKREAMRRAKIFRNRVRKLYATSYLESLGVTPSASNIAACMDAFPIPDSAIREYYASMGWSNDYVMVDPGPVAKPKAHLALHHNHFSYFGAGKAVDEALKEAALDRLLFDGEGEGEARAGGRNDDDDGDDDGDGQSHPEGDLAPEVAAAARSAYVDRATLVRRGMLEISKLMAKEAENHAGDKTIGGSLLGRMRSTVLDDEAELRARGERRRPLAIDGRELEEMQKVFLDMFPLHAFASSLGVSASECRTAEEALISQFVSAVIREAITYVHGVHVAETRDTEALGWALVGVVTHMVELEIPLRETDHYVAFHVPVILLCIKTVVEAYFRKHVAASLTRRDDLMPQITRTLTQLLDPGKFRSHILEAESQRPPEVAPGENIGRGHRALVALTGLDRRGGKRRQVGTRGRRDAVFYQTSAAIHAAYPKLSHPRGRIMRRLAGDAGRPEPGTLVPLNKHQRDAVHRAVVARLRSVGEARARARAHAQQDRFAQWDHGSEADSFASWDAGDASTPDISGSVVEVSQGAIQAAVDTVKDRVAALARSRQAYDAHAKDLAARVAKLRDAVEDVMSEDE</sequence>
<dbReference type="EMBL" id="GL349490">
    <property type="protein sequence ID" value="KNC54445.1"/>
    <property type="molecule type" value="Genomic_DNA"/>
</dbReference>
<evidence type="ECO:0000313" key="2">
    <source>
        <dbReference type="EMBL" id="KNC54445.1"/>
    </source>
</evidence>
<feature type="region of interest" description="Disordered" evidence="1">
    <location>
        <begin position="245"/>
        <end position="273"/>
    </location>
</feature>
<evidence type="ECO:0000313" key="3">
    <source>
        <dbReference type="Proteomes" id="UP000054408"/>
    </source>
</evidence>
<dbReference type="GeneID" id="25568659"/>
<reference evidence="2 3" key="1">
    <citation type="submission" date="2010-05" db="EMBL/GenBank/DDBJ databases">
        <title>The Genome Sequence of Thecamonas trahens ATCC 50062.</title>
        <authorList>
            <consortium name="The Broad Institute Genome Sequencing Platform"/>
            <person name="Russ C."/>
            <person name="Cuomo C."/>
            <person name="Shea T."/>
            <person name="Young S.K."/>
            <person name="Zeng Q."/>
            <person name="Koehrsen M."/>
            <person name="Haas B."/>
            <person name="Borodovsky M."/>
            <person name="Guigo R."/>
            <person name="Alvarado L."/>
            <person name="Berlin A."/>
            <person name="Bochicchio J."/>
            <person name="Borenstein D."/>
            <person name="Chapman S."/>
            <person name="Chen Z."/>
            <person name="Freedman E."/>
            <person name="Gellesch M."/>
            <person name="Goldberg J."/>
            <person name="Griggs A."/>
            <person name="Gujja S."/>
            <person name="Heilman E."/>
            <person name="Heiman D."/>
            <person name="Hepburn T."/>
            <person name="Howarth C."/>
            <person name="Jen D."/>
            <person name="Larson L."/>
            <person name="Mehta T."/>
            <person name="Park D."/>
            <person name="Pearson M."/>
            <person name="Roberts A."/>
            <person name="Saif S."/>
            <person name="Shenoy N."/>
            <person name="Sisk P."/>
            <person name="Stolte C."/>
            <person name="Sykes S."/>
            <person name="Thomson T."/>
            <person name="Walk T."/>
            <person name="White J."/>
            <person name="Yandava C."/>
            <person name="Burger G."/>
            <person name="Gray M.W."/>
            <person name="Holland P.W.H."/>
            <person name="King N."/>
            <person name="Lang F.B.F."/>
            <person name="Roger A.J."/>
            <person name="Ruiz-Trillo I."/>
            <person name="Lander E."/>
            <person name="Nusbaum C."/>
        </authorList>
    </citation>
    <scope>NUCLEOTIDE SEQUENCE [LARGE SCALE GENOMIC DNA]</scope>
    <source>
        <strain evidence="2 3">ATCC 50062</strain>
    </source>
</reference>
<dbReference type="Proteomes" id="UP000054408">
    <property type="component" value="Unassembled WGS sequence"/>
</dbReference>
<feature type="compositionally biased region" description="Basic and acidic residues" evidence="1">
    <location>
        <begin position="245"/>
        <end position="254"/>
    </location>
</feature>
<protein>
    <submittedName>
        <fullName evidence="2">P-type ATPase</fullName>
    </submittedName>
</protein>
<dbReference type="RefSeq" id="XP_013753601.1">
    <property type="nucleotide sequence ID" value="XM_013898147.1"/>
</dbReference>
<dbReference type="AlphaFoldDB" id="A0A0L0DQ95"/>
<name>A0A0L0DQ95_THETB</name>
<evidence type="ECO:0000256" key="1">
    <source>
        <dbReference type="SAM" id="MobiDB-lite"/>
    </source>
</evidence>
<gene>
    <name evidence="2" type="ORF">AMSG_10440</name>
</gene>
<feature type="compositionally biased region" description="Acidic residues" evidence="1">
    <location>
        <begin position="255"/>
        <end position="264"/>
    </location>
</feature>
<keyword evidence="3" id="KW-1185">Reference proteome</keyword>